<dbReference type="EMBL" id="CAXLJM020000129">
    <property type="protein sequence ID" value="CAL8139684.1"/>
    <property type="molecule type" value="Genomic_DNA"/>
</dbReference>
<dbReference type="PANTHER" id="PTHR14196">
    <property type="entry name" value="ODD-SKIPPED - RELATED"/>
    <property type="match status" value="1"/>
</dbReference>
<keyword evidence="9" id="KW-1185">Reference proteome</keyword>
<dbReference type="PROSITE" id="PS50157">
    <property type="entry name" value="ZINC_FINGER_C2H2_2"/>
    <property type="match status" value="1"/>
</dbReference>
<keyword evidence="4" id="KW-0862">Zinc</keyword>
<keyword evidence="2" id="KW-0677">Repeat</keyword>
<evidence type="ECO:0000256" key="2">
    <source>
        <dbReference type="ARBA" id="ARBA00022737"/>
    </source>
</evidence>
<keyword evidence="1" id="KW-0479">Metal-binding</keyword>
<dbReference type="InterPro" id="IPR012934">
    <property type="entry name" value="Znf_AD"/>
</dbReference>
<dbReference type="Gene3D" id="3.30.160.60">
    <property type="entry name" value="Classic Zinc Finger"/>
    <property type="match status" value="2"/>
</dbReference>
<dbReference type="InterPro" id="IPR036236">
    <property type="entry name" value="Znf_C2H2_sf"/>
</dbReference>
<evidence type="ECO:0000256" key="5">
    <source>
        <dbReference type="PROSITE-ProRule" id="PRU00042"/>
    </source>
</evidence>
<name>A0ABP1RZY0_9HEXA</name>
<gene>
    <name evidence="8" type="ORF">ODALV1_LOCUS27946</name>
</gene>
<feature type="domain" description="C2H2-type" evidence="7">
    <location>
        <begin position="338"/>
        <end position="365"/>
    </location>
</feature>
<feature type="compositionally biased region" description="Polar residues" evidence="6">
    <location>
        <begin position="220"/>
        <end position="231"/>
    </location>
</feature>
<dbReference type="PROSITE" id="PS00028">
    <property type="entry name" value="ZINC_FINGER_C2H2_1"/>
    <property type="match status" value="1"/>
</dbReference>
<evidence type="ECO:0000256" key="4">
    <source>
        <dbReference type="ARBA" id="ARBA00022833"/>
    </source>
</evidence>
<comment type="caution">
    <text evidence="8">The sequence shown here is derived from an EMBL/GenBank/DDBJ whole genome shotgun (WGS) entry which is preliminary data.</text>
</comment>
<feature type="region of interest" description="Disordered" evidence="6">
    <location>
        <begin position="183"/>
        <end position="232"/>
    </location>
</feature>
<evidence type="ECO:0000259" key="7">
    <source>
        <dbReference type="PROSITE" id="PS50157"/>
    </source>
</evidence>
<organism evidence="8 9">
    <name type="scientific">Orchesella dallaii</name>
    <dbReference type="NCBI Taxonomy" id="48710"/>
    <lineage>
        <taxon>Eukaryota</taxon>
        <taxon>Metazoa</taxon>
        <taxon>Ecdysozoa</taxon>
        <taxon>Arthropoda</taxon>
        <taxon>Hexapoda</taxon>
        <taxon>Collembola</taxon>
        <taxon>Entomobryomorpha</taxon>
        <taxon>Entomobryoidea</taxon>
        <taxon>Orchesellidae</taxon>
        <taxon>Orchesellinae</taxon>
        <taxon>Orchesella</taxon>
    </lineage>
</organism>
<protein>
    <recommendedName>
        <fullName evidence="7">C2H2-type domain-containing protein</fullName>
    </recommendedName>
</protein>
<accession>A0ABP1RZY0</accession>
<evidence type="ECO:0000313" key="9">
    <source>
        <dbReference type="Proteomes" id="UP001642540"/>
    </source>
</evidence>
<dbReference type="SMART" id="SM00355">
    <property type="entry name" value="ZnF_C2H2"/>
    <property type="match status" value="3"/>
</dbReference>
<sequence length="504" mass="57725">MIKSQSEVDSDLVGEMKRESNFQIDTKGSCFLCLKLPSKNNDSDCGPLKKYSFRQLSRYLNLDFLKIFNTSASLHRFSNSALEDAEVTITICVDCCDIVNKFSVFYEELERIQGELNDCVRQVHHIMVSAERNPSVVQQYRQRMLRRKPAQLIEASVVEKLREETIQNCFRKAIASNAVVRKEKHHAAAKNPPVKPTRSESVLAKGNASSDGKLRRTPYENASSQSDSTLVQVKKDPDAVTNIIDLCSDDELDTREPAIKINSLVDRNGMVYSASGENITPIPSPSFYNYSSNSDLSAADATINEFLFPALPSRSSCLNRNRPLSSSLFSFPKPKVEYKCEFCDKVSYSRGNMEQHKRQHTGEKPFHCIHCDGRFVSQNTLKTHIVRDHRELLFSQFKEPRTTPHEFKAAVDHLFENYKRSNDRTRPYLCAHCDIQGYLHKRDLQAHMFQYHFDLLASKLQNFQKASMHHGTPQQPYQGLTTGSLSVERAQHGEVKRMRHLEYW</sequence>
<keyword evidence="3 5" id="KW-0863">Zinc-finger</keyword>
<proteinExistence type="predicted"/>
<evidence type="ECO:0000313" key="8">
    <source>
        <dbReference type="EMBL" id="CAL8139684.1"/>
    </source>
</evidence>
<dbReference type="Proteomes" id="UP001642540">
    <property type="component" value="Unassembled WGS sequence"/>
</dbReference>
<dbReference type="SUPFAM" id="SSF57667">
    <property type="entry name" value="beta-beta-alpha zinc fingers"/>
    <property type="match status" value="1"/>
</dbReference>
<evidence type="ECO:0000256" key="1">
    <source>
        <dbReference type="ARBA" id="ARBA00022723"/>
    </source>
</evidence>
<evidence type="ECO:0000256" key="3">
    <source>
        <dbReference type="ARBA" id="ARBA00022771"/>
    </source>
</evidence>
<reference evidence="8 9" key="1">
    <citation type="submission" date="2024-08" db="EMBL/GenBank/DDBJ databases">
        <authorList>
            <person name="Cucini C."/>
            <person name="Frati F."/>
        </authorList>
    </citation>
    <scope>NUCLEOTIDE SEQUENCE [LARGE SCALE GENOMIC DNA]</scope>
</reference>
<dbReference type="InterPro" id="IPR013087">
    <property type="entry name" value="Znf_C2H2_type"/>
</dbReference>
<dbReference type="SMART" id="SM00868">
    <property type="entry name" value="zf-AD"/>
    <property type="match status" value="1"/>
</dbReference>
<evidence type="ECO:0000256" key="6">
    <source>
        <dbReference type="SAM" id="MobiDB-lite"/>
    </source>
</evidence>
<dbReference type="InterPro" id="IPR050717">
    <property type="entry name" value="C2H2-ZF_Transcription_Reg"/>
</dbReference>
<dbReference type="PANTHER" id="PTHR14196:SF12">
    <property type="entry name" value="ZINC FINGER PROTEIN 208-LIKE"/>
    <property type="match status" value="1"/>
</dbReference>